<dbReference type="KEGG" id="bnn:FOA43_000503"/>
<evidence type="ECO:0000256" key="1">
    <source>
        <dbReference type="ARBA" id="ARBA00004123"/>
    </source>
</evidence>
<evidence type="ECO:0000256" key="2">
    <source>
        <dbReference type="ARBA" id="ARBA00023015"/>
    </source>
</evidence>
<dbReference type="CDD" id="cd14687">
    <property type="entry name" value="bZIP_ATF2"/>
    <property type="match status" value="1"/>
</dbReference>
<dbReference type="EMBL" id="CP064812">
    <property type="protein sequence ID" value="QPG73196.1"/>
    <property type="molecule type" value="Genomic_DNA"/>
</dbReference>
<dbReference type="InterPro" id="IPR046347">
    <property type="entry name" value="bZIP_sf"/>
</dbReference>
<dbReference type="PROSITE" id="PS50217">
    <property type="entry name" value="BZIP"/>
    <property type="match status" value="1"/>
</dbReference>
<keyword evidence="5" id="KW-0175">Coiled coil</keyword>
<comment type="subcellular location">
    <subcellularLocation>
        <location evidence="1">Nucleus</location>
    </subcellularLocation>
</comment>
<feature type="region of interest" description="Disordered" evidence="6">
    <location>
        <begin position="1"/>
        <end position="87"/>
    </location>
</feature>
<feature type="compositionally biased region" description="Low complexity" evidence="6">
    <location>
        <begin position="226"/>
        <end position="248"/>
    </location>
</feature>
<feature type="region of interest" description="Disordered" evidence="6">
    <location>
        <begin position="136"/>
        <end position="183"/>
    </location>
</feature>
<reference evidence="8" key="1">
    <citation type="submission" date="2020-10" db="EMBL/GenBank/DDBJ databases">
        <authorList>
            <person name="Roach M.J.R."/>
        </authorList>
    </citation>
    <scope>NUCLEOTIDE SEQUENCE</scope>
    <source>
        <strain evidence="8">CBS 1945</strain>
    </source>
</reference>
<dbReference type="InterPro" id="IPR004827">
    <property type="entry name" value="bZIP"/>
</dbReference>
<keyword evidence="2" id="KW-0805">Transcription regulation</keyword>
<dbReference type="Proteomes" id="UP000662931">
    <property type="component" value="Chromosome 1"/>
</dbReference>
<dbReference type="GeneID" id="62193904"/>
<feature type="compositionally biased region" description="Polar residues" evidence="6">
    <location>
        <begin position="215"/>
        <end position="225"/>
    </location>
</feature>
<evidence type="ECO:0000256" key="4">
    <source>
        <dbReference type="ARBA" id="ARBA00023242"/>
    </source>
</evidence>
<gene>
    <name evidence="8" type="ORF">FOA43_000503</name>
</gene>
<sequence length="551" mass="57693">MTSSSTSKFAKISAAGATAAPSKLPSTSEHQSQGSSGSRKTLDLEPNPFEQSFAQTKDGHADTAGSNGADEGSKGVEVTGAGAGAGGEVGIDEASRINGGSQSNANGAALATSKTATVTSVPSSLAAIALPQSFMHQQPQVKSDAQAQPPQQLSPPVLTPGGTRRLHTSSMLPPLVGMMSPGGGSLPGTPGLWSAFFSGGGGSGTPGSATAQYFNINPLNGASDPQQQQKQQQQQQQQTSAQAQQGQQYFNFVSDSRKAGLTPNESSMRTGITSGGGMLSAHLPGSNGFNLMMGTMPSDPISGIPSTPGGSLASFTLQGSATGEGNRGTGVTGLSQPLNLPNLKLPDSITTHKSKVNSKKIWDVKSLGVAADSSGAFKGKHSLKNSDKELSNKKRKLSVKKEASATSSPPPPPDNYESGNGRKRKSRGEMTEEEKRQNFLERNRLAASKCRQRKKRMVENMKEELDFYTKQYQSLNSQVSILREHVLTLRTILYAHKACPQLVEQVGGIETLNTLLNGTNYVAQLPQAHQAPPPTQSPLTTQEISSLQSLP</sequence>
<evidence type="ECO:0000256" key="5">
    <source>
        <dbReference type="SAM" id="Coils"/>
    </source>
</evidence>
<feature type="region of interest" description="Disordered" evidence="6">
    <location>
        <begin position="528"/>
        <end position="551"/>
    </location>
</feature>
<dbReference type="AlphaFoldDB" id="A0A875RWG2"/>
<feature type="region of interest" description="Disordered" evidence="6">
    <location>
        <begin position="215"/>
        <end position="279"/>
    </location>
</feature>
<feature type="coiled-coil region" evidence="5">
    <location>
        <begin position="451"/>
        <end position="478"/>
    </location>
</feature>
<feature type="region of interest" description="Disordered" evidence="6">
    <location>
        <begin position="375"/>
        <end position="439"/>
    </location>
</feature>
<accession>A0A875RWG2</accession>
<feature type="compositionally biased region" description="Polar residues" evidence="6">
    <location>
        <begin position="539"/>
        <end position="551"/>
    </location>
</feature>
<protein>
    <recommendedName>
        <fullName evidence="7">BZIP domain-containing protein</fullName>
    </recommendedName>
</protein>
<feature type="compositionally biased region" description="Polar residues" evidence="6">
    <location>
        <begin position="304"/>
        <end position="323"/>
    </location>
</feature>
<keyword evidence="9" id="KW-1185">Reference proteome</keyword>
<feature type="region of interest" description="Disordered" evidence="6">
    <location>
        <begin position="299"/>
        <end position="348"/>
    </location>
</feature>
<dbReference type="PANTHER" id="PTHR19304">
    <property type="entry name" value="CYCLIC-AMP RESPONSE ELEMENT BINDING PROTEIN"/>
    <property type="match status" value="1"/>
</dbReference>
<dbReference type="GO" id="GO:0005634">
    <property type="term" value="C:nucleus"/>
    <property type="evidence" value="ECO:0007669"/>
    <property type="project" value="UniProtKB-SubCell"/>
</dbReference>
<dbReference type="RefSeq" id="XP_038776761.1">
    <property type="nucleotide sequence ID" value="XM_038920833.1"/>
</dbReference>
<dbReference type="SMART" id="SM00338">
    <property type="entry name" value="BRLZ"/>
    <property type="match status" value="1"/>
</dbReference>
<name>A0A875RWG2_EENNA</name>
<feature type="compositionally biased region" description="Polar residues" evidence="6">
    <location>
        <begin position="24"/>
        <end position="39"/>
    </location>
</feature>
<feature type="domain" description="BZIP" evidence="7">
    <location>
        <begin position="433"/>
        <end position="496"/>
    </location>
</feature>
<evidence type="ECO:0000313" key="9">
    <source>
        <dbReference type="Proteomes" id="UP000662931"/>
    </source>
</evidence>
<feature type="compositionally biased region" description="Basic and acidic residues" evidence="6">
    <location>
        <begin position="427"/>
        <end position="439"/>
    </location>
</feature>
<evidence type="ECO:0000259" key="7">
    <source>
        <dbReference type="PROSITE" id="PS50217"/>
    </source>
</evidence>
<dbReference type="Pfam" id="PF11785">
    <property type="entry name" value="Aft1_OSA"/>
    <property type="match status" value="1"/>
</dbReference>
<evidence type="ECO:0000313" key="8">
    <source>
        <dbReference type="EMBL" id="QPG73196.1"/>
    </source>
</evidence>
<proteinExistence type="predicted"/>
<dbReference type="Gene3D" id="1.20.5.170">
    <property type="match status" value="1"/>
</dbReference>
<dbReference type="InterPro" id="IPR020956">
    <property type="entry name" value="TF_Aft1_OSM"/>
</dbReference>
<evidence type="ECO:0000256" key="6">
    <source>
        <dbReference type="SAM" id="MobiDB-lite"/>
    </source>
</evidence>
<keyword evidence="4" id="KW-0539">Nucleus</keyword>
<feature type="compositionally biased region" description="Polar residues" evidence="6">
    <location>
        <begin position="263"/>
        <end position="272"/>
    </location>
</feature>
<keyword evidence="3" id="KW-0804">Transcription</keyword>
<organism evidence="8 9">
    <name type="scientific">Eeniella nana</name>
    <name type="common">Yeast</name>
    <name type="synonym">Brettanomyces nanus</name>
    <dbReference type="NCBI Taxonomy" id="13502"/>
    <lineage>
        <taxon>Eukaryota</taxon>
        <taxon>Fungi</taxon>
        <taxon>Dikarya</taxon>
        <taxon>Ascomycota</taxon>
        <taxon>Saccharomycotina</taxon>
        <taxon>Pichiomycetes</taxon>
        <taxon>Pichiales</taxon>
        <taxon>Pichiaceae</taxon>
        <taxon>Brettanomyces</taxon>
    </lineage>
</organism>
<feature type="compositionally biased region" description="Low complexity" evidence="6">
    <location>
        <begin position="145"/>
        <end position="156"/>
    </location>
</feature>
<dbReference type="GO" id="GO:0003700">
    <property type="term" value="F:DNA-binding transcription factor activity"/>
    <property type="evidence" value="ECO:0007669"/>
    <property type="project" value="InterPro"/>
</dbReference>
<feature type="compositionally biased region" description="Low complexity" evidence="6">
    <location>
        <begin position="169"/>
        <end position="179"/>
    </location>
</feature>
<dbReference type="OrthoDB" id="295274at2759"/>
<dbReference type="Pfam" id="PF00170">
    <property type="entry name" value="bZIP_1"/>
    <property type="match status" value="1"/>
</dbReference>
<dbReference type="InterPro" id="IPR051027">
    <property type="entry name" value="bZIP_transcription_factors"/>
</dbReference>
<dbReference type="SUPFAM" id="SSF57959">
    <property type="entry name" value="Leucine zipper domain"/>
    <property type="match status" value="1"/>
</dbReference>
<evidence type="ECO:0000256" key="3">
    <source>
        <dbReference type="ARBA" id="ARBA00023163"/>
    </source>
</evidence>